<evidence type="ECO:0000313" key="6">
    <source>
        <dbReference type="EMBL" id="GAA1100280.1"/>
    </source>
</evidence>
<dbReference type="PANTHER" id="PTHR30126:SF39">
    <property type="entry name" value="HTH-TYPE TRANSCRIPTIONAL REGULATOR CYSL"/>
    <property type="match status" value="1"/>
</dbReference>
<dbReference type="PANTHER" id="PTHR30126">
    <property type="entry name" value="HTH-TYPE TRANSCRIPTIONAL REGULATOR"/>
    <property type="match status" value="1"/>
</dbReference>
<accession>A0ABN1TUX1</accession>
<dbReference type="Pfam" id="PF03466">
    <property type="entry name" value="LysR_substrate"/>
    <property type="match status" value="1"/>
</dbReference>
<dbReference type="PROSITE" id="PS50931">
    <property type="entry name" value="HTH_LYSR"/>
    <property type="match status" value="1"/>
</dbReference>
<dbReference type="Gene3D" id="3.40.190.10">
    <property type="entry name" value="Periplasmic binding protein-like II"/>
    <property type="match status" value="2"/>
</dbReference>
<protein>
    <submittedName>
        <fullName evidence="6">LysR family transcriptional regulator</fullName>
    </submittedName>
</protein>
<comment type="similarity">
    <text evidence="1">Belongs to the LysR transcriptional regulatory family.</text>
</comment>
<dbReference type="Gene3D" id="1.10.10.10">
    <property type="entry name" value="Winged helix-like DNA-binding domain superfamily/Winged helix DNA-binding domain"/>
    <property type="match status" value="1"/>
</dbReference>
<name>A0ABN1TUX1_9ACTN</name>
<feature type="domain" description="HTH lysR-type" evidence="5">
    <location>
        <begin position="4"/>
        <end position="61"/>
    </location>
</feature>
<keyword evidence="3" id="KW-0238">DNA-binding</keyword>
<dbReference type="Proteomes" id="UP001501581">
    <property type="component" value="Unassembled WGS sequence"/>
</dbReference>
<organism evidence="6 7">
    <name type="scientific">Nocardioides dubius</name>
    <dbReference type="NCBI Taxonomy" id="317019"/>
    <lineage>
        <taxon>Bacteria</taxon>
        <taxon>Bacillati</taxon>
        <taxon>Actinomycetota</taxon>
        <taxon>Actinomycetes</taxon>
        <taxon>Propionibacteriales</taxon>
        <taxon>Nocardioidaceae</taxon>
        <taxon>Nocardioides</taxon>
    </lineage>
</organism>
<dbReference type="EMBL" id="BAAALG010000007">
    <property type="protein sequence ID" value="GAA1100280.1"/>
    <property type="molecule type" value="Genomic_DNA"/>
</dbReference>
<keyword evidence="2" id="KW-0805">Transcription regulation</keyword>
<evidence type="ECO:0000313" key="7">
    <source>
        <dbReference type="Proteomes" id="UP001501581"/>
    </source>
</evidence>
<dbReference type="InterPro" id="IPR036390">
    <property type="entry name" value="WH_DNA-bd_sf"/>
</dbReference>
<dbReference type="InterPro" id="IPR005119">
    <property type="entry name" value="LysR_subst-bd"/>
</dbReference>
<evidence type="ECO:0000256" key="1">
    <source>
        <dbReference type="ARBA" id="ARBA00009437"/>
    </source>
</evidence>
<evidence type="ECO:0000256" key="4">
    <source>
        <dbReference type="ARBA" id="ARBA00023163"/>
    </source>
</evidence>
<reference evidence="6 7" key="1">
    <citation type="journal article" date="2019" name="Int. J. Syst. Evol. Microbiol.">
        <title>The Global Catalogue of Microorganisms (GCM) 10K type strain sequencing project: providing services to taxonomists for standard genome sequencing and annotation.</title>
        <authorList>
            <consortium name="The Broad Institute Genomics Platform"/>
            <consortium name="The Broad Institute Genome Sequencing Center for Infectious Disease"/>
            <person name="Wu L."/>
            <person name="Ma J."/>
        </authorList>
    </citation>
    <scope>NUCLEOTIDE SEQUENCE [LARGE SCALE GENOMIC DNA]</scope>
    <source>
        <strain evidence="6 7">JCM 13008</strain>
    </source>
</reference>
<gene>
    <name evidence="6" type="ORF">GCM10009668_17690</name>
</gene>
<evidence type="ECO:0000256" key="2">
    <source>
        <dbReference type="ARBA" id="ARBA00023015"/>
    </source>
</evidence>
<dbReference type="SUPFAM" id="SSF53850">
    <property type="entry name" value="Periplasmic binding protein-like II"/>
    <property type="match status" value="1"/>
</dbReference>
<evidence type="ECO:0000256" key="3">
    <source>
        <dbReference type="ARBA" id="ARBA00023125"/>
    </source>
</evidence>
<keyword evidence="4" id="KW-0804">Transcription</keyword>
<dbReference type="RefSeq" id="WP_343993477.1">
    <property type="nucleotide sequence ID" value="NZ_BAAALG010000007.1"/>
</dbReference>
<sequence>MTGVDLETLRLLAAIGDLGSINAAAARLGISQPAGSARLREFEARWQIAVAVRTPRGTVLTPEGDAVVGWSRKVLREVEAMESGLRAMTAAQRGDLAVAASLTIAEFLLPRWMSGLRVAAPGVRPHLQVVNSEAVLDLLGRGAVTLGFIEDAERPVGVSHTVIGYDSIVIVVEPGHPWARRTYPIPPEQLRAESYVLREPGSGTRSTFERALRAVPEVALEASSTQTLLGAALAGVGPAVLSALAVKSHLERGELVAVPTELDLRRPLRAVWTRGQRLAGPARELLRIATSASGVDSTTALRERPD</sequence>
<keyword evidence="7" id="KW-1185">Reference proteome</keyword>
<dbReference type="SUPFAM" id="SSF46785">
    <property type="entry name" value="Winged helix' DNA-binding domain"/>
    <property type="match status" value="1"/>
</dbReference>
<dbReference type="InterPro" id="IPR036388">
    <property type="entry name" value="WH-like_DNA-bd_sf"/>
</dbReference>
<dbReference type="InterPro" id="IPR000847">
    <property type="entry name" value="LysR_HTH_N"/>
</dbReference>
<proteinExistence type="inferred from homology"/>
<evidence type="ECO:0000259" key="5">
    <source>
        <dbReference type="PROSITE" id="PS50931"/>
    </source>
</evidence>
<comment type="caution">
    <text evidence="6">The sequence shown here is derived from an EMBL/GenBank/DDBJ whole genome shotgun (WGS) entry which is preliminary data.</text>
</comment>
<dbReference type="Pfam" id="PF00126">
    <property type="entry name" value="HTH_1"/>
    <property type="match status" value="1"/>
</dbReference>